<reference evidence="9" key="2">
    <citation type="submission" date="2023-06" db="EMBL/GenBank/DDBJ databases">
        <title>Identification and characterization of horizontal gene transfer across gut microbiota members of farm animals based on homology search.</title>
        <authorList>
            <person name="Zeman M."/>
            <person name="Kubasova T."/>
            <person name="Jahodarova E."/>
            <person name="Nykrynova M."/>
            <person name="Rychlik I."/>
        </authorList>
    </citation>
    <scope>NUCLEOTIDE SEQUENCE [LARGE SCALE GENOMIC DNA]</scope>
    <source>
        <strain evidence="9">105_WCHN</strain>
    </source>
</reference>
<sequence>MSYALGLLLVVPLGDAYNRYHFLQWMEVASVAGLLLAACSQNIISFGIASVVIGLTSIGGQIIIPYVAYLTPVKKQGPVLGAMISGMLTGILFARTFSGVIAAHWGWSMVYFLAAGANLCLLVMIHLLVPNDPRQLTFKTSYWGILTSVPRLIKQYRYLRVAAVNGFCLFGLANLFLGYSVVPAGRPFWVRERRCRKHGPPRGRGYFGGAVDWSSG</sequence>
<reference evidence="8 9" key="3">
    <citation type="submission" date="2023-06" db="EMBL/GenBank/DDBJ databases">
        <authorList>
            <person name="Zeman M."/>
            <person name="Kubasova T."/>
            <person name="Jahodarova E."/>
            <person name="Nykrynova M."/>
            <person name="Rychlik I."/>
        </authorList>
    </citation>
    <scope>NUCLEOTIDE SEQUENCE [LARGE SCALE GENOMIC DNA]</scope>
    <source>
        <strain evidence="8 9">105_WCHN</strain>
    </source>
</reference>
<feature type="transmembrane region" description="Helical" evidence="6">
    <location>
        <begin position="161"/>
        <end position="182"/>
    </location>
</feature>
<accession>A0ABT7VNF5</accession>
<dbReference type="RefSeq" id="WP_289560641.1">
    <property type="nucleotide sequence ID" value="NZ_JAUDEO010000037.1"/>
</dbReference>
<dbReference type="Pfam" id="PF07690">
    <property type="entry name" value="MFS_1"/>
    <property type="match status" value="1"/>
</dbReference>
<dbReference type="SUPFAM" id="SSF103473">
    <property type="entry name" value="MFS general substrate transporter"/>
    <property type="match status" value="1"/>
</dbReference>
<dbReference type="InterPro" id="IPR011701">
    <property type="entry name" value="MFS"/>
</dbReference>
<protein>
    <submittedName>
        <fullName evidence="8">MFS transporter</fullName>
    </submittedName>
</protein>
<organism evidence="8 9">
    <name type="scientific">Limosilactobacillus panis</name>
    <dbReference type="NCBI Taxonomy" id="47493"/>
    <lineage>
        <taxon>Bacteria</taxon>
        <taxon>Bacillati</taxon>
        <taxon>Bacillota</taxon>
        <taxon>Bacilli</taxon>
        <taxon>Lactobacillales</taxon>
        <taxon>Lactobacillaceae</taxon>
        <taxon>Limosilactobacillus</taxon>
    </lineage>
</organism>
<keyword evidence="2" id="KW-0813">Transport</keyword>
<evidence type="ECO:0000256" key="6">
    <source>
        <dbReference type="SAM" id="Phobius"/>
    </source>
</evidence>
<dbReference type="InterPro" id="IPR036259">
    <property type="entry name" value="MFS_trans_sf"/>
</dbReference>
<evidence type="ECO:0000256" key="4">
    <source>
        <dbReference type="ARBA" id="ARBA00022989"/>
    </source>
</evidence>
<proteinExistence type="predicted"/>
<feature type="transmembrane region" description="Helical" evidence="6">
    <location>
        <begin position="79"/>
        <end position="103"/>
    </location>
</feature>
<feature type="transmembrane region" description="Helical" evidence="6">
    <location>
        <begin position="109"/>
        <end position="129"/>
    </location>
</feature>
<evidence type="ECO:0000256" key="2">
    <source>
        <dbReference type="ARBA" id="ARBA00022448"/>
    </source>
</evidence>
<keyword evidence="9" id="KW-1185">Reference proteome</keyword>
<dbReference type="Proteomes" id="UP001529423">
    <property type="component" value="Unassembled WGS sequence"/>
</dbReference>
<keyword evidence="3 6" id="KW-0812">Transmembrane</keyword>
<dbReference type="PROSITE" id="PS50850">
    <property type="entry name" value="MFS"/>
    <property type="match status" value="1"/>
</dbReference>
<dbReference type="InterPro" id="IPR020846">
    <property type="entry name" value="MFS_dom"/>
</dbReference>
<reference evidence="8 9" key="1">
    <citation type="submission" date="2023-06" db="EMBL/GenBank/DDBJ databases">
        <title>Identification and characterization of horizontal gene transfer across gut microbiota members of farm animals based on homology search.</title>
        <authorList>
            <person name="Schwarzerova J."/>
            <person name="Nykrynova M."/>
            <person name="Jureckova K."/>
            <person name="Cejkova D."/>
            <person name="Rychlik I."/>
        </authorList>
    </citation>
    <scope>NUCLEOTIDE SEQUENCE [LARGE SCALE GENOMIC DNA]</scope>
    <source>
        <strain evidence="8 9">105_WCHN</strain>
    </source>
</reference>
<evidence type="ECO:0000259" key="7">
    <source>
        <dbReference type="PROSITE" id="PS50850"/>
    </source>
</evidence>
<evidence type="ECO:0000256" key="1">
    <source>
        <dbReference type="ARBA" id="ARBA00004651"/>
    </source>
</evidence>
<name>A0ABT7VNF5_9LACO</name>
<comment type="subcellular location">
    <subcellularLocation>
        <location evidence="1">Cell membrane</location>
        <topology evidence="1">Multi-pass membrane protein</topology>
    </subcellularLocation>
</comment>
<comment type="caution">
    <text evidence="8">The sequence shown here is derived from an EMBL/GenBank/DDBJ whole genome shotgun (WGS) entry which is preliminary data.</text>
</comment>
<feature type="domain" description="Major facilitator superfamily (MFS) profile" evidence="7">
    <location>
        <begin position="1"/>
        <end position="216"/>
    </location>
</feature>
<feature type="transmembrane region" description="Helical" evidence="6">
    <location>
        <begin position="43"/>
        <end position="67"/>
    </location>
</feature>
<keyword evidence="5 6" id="KW-0472">Membrane</keyword>
<dbReference type="PANTHER" id="PTHR42910:SF1">
    <property type="entry name" value="MAJOR FACILITATOR SUPERFAMILY (MFS) PROFILE DOMAIN-CONTAINING PROTEIN"/>
    <property type="match status" value="1"/>
</dbReference>
<dbReference type="EMBL" id="JAUDEO010000037">
    <property type="protein sequence ID" value="MDM8334252.1"/>
    <property type="molecule type" value="Genomic_DNA"/>
</dbReference>
<evidence type="ECO:0000256" key="5">
    <source>
        <dbReference type="ARBA" id="ARBA00023136"/>
    </source>
</evidence>
<gene>
    <name evidence="8" type="ORF">QUW46_06675</name>
</gene>
<dbReference type="Gene3D" id="1.20.1250.20">
    <property type="entry name" value="MFS general substrate transporter like domains"/>
    <property type="match status" value="1"/>
</dbReference>
<evidence type="ECO:0000313" key="8">
    <source>
        <dbReference type="EMBL" id="MDM8334252.1"/>
    </source>
</evidence>
<evidence type="ECO:0000256" key="3">
    <source>
        <dbReference type="ARBA" id="ARBA00022692"/>
    </source>
</evidence>
<evidence type="ECO:0000313" key="9">
    <source>
        <dbReference type="Proteomes" id="UP001529423"/>
    </source>
</evidence>
<keyword evidence="4 6" id="KW-1133">Transmembrane helix</keyword>
<dbReference type="PANTHER" id="PTHR42910">
    <property type="entry name" value="TRANSPORTER SCO4007-RELATED"/>
    <property type="match status" value="1"/>
</dbReference>